<feature type="domain" description="3D" evidence="2">
    <location>
        <begin position="64"/>
        <end position="125"/>
    </location>
</feature>
<gene>
    <name evidence="3" type="ORF">BROSI_A1519</name>
</gene>
<accession>A0ABQ0JWE9</accession>
<comment type="caution">
    <text evidence="3">The sequence shown here is derived from an EMBL/GenBank/DDBJ whole genome shotgun (WGS) entry which is preliminary data.</text>
</comment>
<dbReference type="PANTHER" id="PTHR39160:SF4">
    <property type="entry name" value="RESUSCITATION-PROMOTING FACTOR RPFB"/>
    <property type="match status" value="1"/>
</dbReference>
<reference evidence="4" key="1">
    <citation type="journal article" date="2015" name="Genome Announc.">
        <title>Draft Genome Sequence of an Anaerobic Ammonium-Oxidizing Bacterium, "Candidatus Brocadia sinica".</title>
        <authorList>
            <person name="Oshiki M."/>
            <person name="Shinyako-Hata K."/>
            <person name="Satoh H."/>
            <person name="Okabe S."/>
        </authorList>
    </citation>
    <scope>NUCLEOTIDE SEQUENCE [LARGE SCALE GENOMIC DNA]</scope>
    <source>
        <strain evidence="4">JPN1</strain>
    </source>
</reference>
<dbReference type="InterPro" id="IPR059180">
    <property type="entry name" value="3D_YorM"/>
</dbReference>
<dbReference type="Proteomes" id="UP000032309">
    <property type="component" value="Unassembled WGS sequence"/>
</dbReference>
<dbReference type="EMBL" id="BAFN01000001">
    <property type="protein sequence ID" value="GAN33003.1"/>
    <property type="molecule type" value="Genomic_DNA"/>
</dbReference>
<dbReference type="Pfam" id="PF06725">
    <property type="entry name" value="3D"/>
    <property type="match status" value="1"/>
</dbReference>
<dbReference type="CDD" id="cd14667">
    <property type="entry name" value="3D_containing_proteins"/>
    <property type="match status" value="1"/>
</dbReference>
<sequence length="126" mass="14459">MKKRLKPQIIYMLIFMFLPLKTAAAEVYRMTVRAYDNCKVCTGKTPKHKAYGITKSGKVASHGTVAVDPKMIPLGTKLKIEGYENRIFRAEDIGKAVKGRRIEIWMESHNKALRFGKKKLRVFVMK</sequence>
<name>A0ABQ0JWE9_9BACT</name>
<keyword evidence="1" id="KW-0732">Signal</keyword>
<dbReference type="InterPro" id="IPR036908">
    <property type="entry name" value="RlpA-like_sf"/>
</dbReference>
<dbReference type="Gene3D" id="2.40.40.10">
    <property type="entry name" value="RlpA-like domain"/>
    <property type="match status" value="1"/>
</dbReference>
<proteinExistence type="predicted"/>
<dbReference type="InterPro" id="IPR051933">
    <property type="entry name" value="Resuscitation_pf_RpfB"/>
</dbReference>
<evidence type="ECO:0000256" key="1">
    <source>
        <dbReference type="ARBA" id="ARBA00022729"/>
    </source>
</evidence>
<keyword evidence="4" id="KW-1185">Reference proteome</keyword>
<evidence type="ECO:0000313" key="3">
    <source>
        <dbReference type="EMBL" id="GAN33003.1"/>
    </source>
</evidence>
<dbReference type="RefSeq" id="WP_052563071.1">
    <property type="nucleotide sequence ID" value="NZ_BAFN01000001.1"/>
</dbReference>
<protein>
    <recommendedName>
        <fullName evidence="2">3D domain-containing protein</fullName>
    </recommendedName>
</protein>
<evidence type="ECO:0000313" key="4">
    <source>
        <dbReference type="Proteomes" id="UP000032309"/>
    </source>
</evidence>
<evidence type="ECO:0000259" key="2">
    <source>
        <dbReference type="Pfam" id="PF06725"/>
    </source>
</evidence>
<dbReference type="SUPFAM" id="SSF50685">
    <property type="entry name" value="Barwin-like endoglucanases"/>
    <property type="match status" value="1"/>
</dbReference>
<dbReference type="PANTHER" id="PTHR39160">
    <property type="entry name" value="CELL WALL-BINDING PROTEIN YOCH"/>
    <property type="match status" value="1"/>
</dbReference>
<organism evidence="3 4">
    <name type="scientific">Candidatus Brocadia sinica JPN1</name>
    <dbReference type="NCBI Taxonomy" id="1197129"/>
    <lineage>
        <taxon>Bacteria</taxon>
        <taxon>Pseudomonadati</taxon>
        <taxon>Planctomycetota</taxon>
        <taxon>Candidatus Brocadiia</taxon>
        <taxon>Candidatus Brocadiales</taxon>
        <taxon>Candidatus Brocadiaceae</taxon>
        <taxon>Candidatus Brocadia</taxon>
    </lineage>
</organism>
<dbReference type="InterPro" id="IPR010611">
    <property type="entry name" value="3D_dom"/>
</dbReference>